<dbReference type="AlphaFoldDB" id="A0A2T7C4J9"/>
<feature type="transmembrane region" description="Helical" evidence="6">
    <location>
        <begin position="172"/>
        <end position="190"/>
    </location>
</feature>
<reference evidence="8 9" key="1">
    <citation type="submission" date="2018-04" db="EMBL/GenBank/DDBJ databases">
        <title>WGS assembly of Panicum hallii var. hallii HAL2.</title>
        <authorList>
            <person name="Lovell J."/>
            <person name="Jenkins J."/>
            <person name="Lowry D."/>
            <person name="Mamidi S."/>
            <person name="Sreedasyam A."/>
            <person name="Weng X."/>
            <person name="Barry K."/>
            <person name="Bonette J."/>
            <person name="Campitelli B."/>
            <person name="Daum C."/>
            <person name="Gordon S."/>
            <person name="Gould B."/>
            <person name="Lipzen A."/>
            <person name="MacQueen A."/>
            <person name="Palacio-Mejia J."/>
            <person name="Plott C."/>
            <person name="Shakirov E."/>
            <person name="Shu S."/>
            <person name="Yoshinaga Y."/>
            <person name="Zane M."/>
            <person name="Rokhsar D."/>
            <person name="Grimwood J."/>
            <person name="Schmutz J."/>
            <person name="Juenger T."/>
        </authorList>
    </citation>
    <scope>NUCLEOTIDE SEQUENCE [LARGE SCALE GENOMIC DNA]</scope>
    <source>
        <strain evidence="9">cv. HAL2</strain>
    </source>
</reference>
<organism evidence="8 9">
    <name type="scientific">Panicum hallii var. hallii</name>
    <dbReference type="NCBI Taxonomy" id="1504633"/>
    <lineage>
        <taxon>Eukaryota</taxon>
        <taxon>Viridiplantae</taxon>
        <taxon>Streptophyta</taxon>
        <taxon>Embryophyta</taxon>
        <taxon>Tracheophyta</taxon>
        <taxon>Spermatophyta</taxon>
        <taxon>Magnoliopsida</taxon>
        <taxon>Liliopsida</taxon>
        <taxon>Poales</taxon>
        <taxon>Poaceae</taxon>
        <taxon>PACMAD clade</taxon>
        <taxon>Panicoideae</taxon>
        <taxon>Panicodae</taxon>
        <taxon>Paniceae</taxon>
        <taxon>Panicinae</taxon>
        <taxon>Panicum</taxon>
        <taxon>Panicum sect. Panicum</taxon>
    </lineage>
</organism>
<sequence length="390" mass="43112">MVLVQLFSILLVLLSKLALNTGMRPFVLLAYRNLIGAAAVAPLALIFEREIIIRKIPNLVEWGWISLNATFGTILSMGLYYYGLRSTNAAYSVIFLNLIPAVTSLIAIILRVENLVLTSWCGRMKLLGILTCVEGTMMVSLYKGKLLHHPWPAHLLRSQTHTAASPTRHHNMFVGTLFLCGSCLGYAFWFIVKLTKVFPYQYWATCLSGSLQAFAIGILIDPKRSAWTLKWDLQLLTVVYSGVFTTGVAFILMSWAIKRRGPIYLPMFNSLAMIATVVMDSVLLGTSIFLGSILGTLLVILRLYTFLWGKGKELQRAAAGQKADQKQATSNGEQGGHELQLQHGASGYGLADLIYRSVERKGVPAARSMESRVENGIVCKIHGGQQEQGR</sequence>
<evidence type="ECO:0000256" key="3">
    <source>
        <dbReference type="ARBA" id="ARBA00022692"/>
    </source>
</evidence>
<evidence type="ECO:0000256" key="4">
    <source>
        <dbReference type="ARBA" id="ARBA00022989"/>
    </source>
</evidence>
<feature type="transmembrane region" description="Helical" evidence="6">
    <location>
        <begin position="59"/>
        <end position="83"/>
    </location>
</feature>
<dbReference type="InterPro" id="IPR000620">
    <property type="entry name" value="EamA_dom"/>
</dbReference>
<protein>
    <recommendedName>
        <fullName evidence="6">WAT1-related protein</fullName>
    </recommendedName>
</protein>
<evidence type="ECO:0000256" key="5">
    <source>
        <dbReference type="ARBA" id="ARBA00023136"/>
    </source>
</evidence>
<proteinExistence type="inferred from homology"/>
<feature type="transmembrane region" description="Helical" evidence="6">
    <location>
        <begin position="89"/>
        <end position="112"/>
    </location>
</feature>
<keyword evidence="9" id="KW-1185">Reference proteome</keyword>
<feature type="transmembrane region" description="Helical" evidence="6">
    <location>
        <begin position="263"/>
        <end position="282"/>
    </location>
</feature>
<gene>
    <name evidence="8" type="ORF">GQ55_9G181200</name>
</gene>
<dbReference type="OrthoDB" id="670984at2759"/>
<dbReference type="Pfam" id="PF00892">
    <property type="entry name" value="EamA"/>
    <property type="match status" value="1"/>
</dbReference>
<evidence type="ECO:0000313" key="8">
    <source>
        <dbReference type="EMBL" id="PUZ38246.1"/>
    </source>
</evidence>
<dbReference type="Proteomes" id="UP000244336">
    <property type="component" value="Chromosome 9"/>
</dbReference>
<feature type="transmembrane region" description="Helical" evidence="6">
    <location>
        <begin position="235"/>
        <end position="256"/>
    </location>
</feature>
<name>A0A2T7C4J9_9POAL</name>
<feature type="transmembrane region" description="Helical" evidence="6">
    <location>
        <begin position="28"/>
        <end position="47"/>
    </location>
</feature>
<dbReference type="GO" id="GO:0022857">
    <property type="term" value="F:transmembrane transporter activity"/>
    <property type="evidence" value="ECO:0007669"/>
    <property type="project" value="InterPro"/>
</dbReference>
<accession>A0A2T7C4J9</accession>
<feature type="domain" description="EamA" evidence="7">
    <location>
        <begin position="6"/>
        <end position="122"/>
    </location>
</feature>
<evidence type="ECO:0000256" key="1">
    <source>
        <dbReference type="ARBA" id="ARBA00004141"/>
    </source>
</evidence>
<evidence type="ECO:0000313" key="9">
    <source>
        <dbReference type="Proteomes" id="UP000244336"/>
    </source>
</evidence>
<evidence type="ECO:0000256" key="2">
    <source>
        <dbReference type="ARBA" id="ARBA00007635"/>
    </source>
</evidence>
<dbReference type="InterPro" id="IPR030184">
    <property type="entry name" value="WAT1-related"/>
</dbReference>
<keyword evidence="3 6" id="KW-0812">Transmembrane</keyword>
<dbReference type="SUPFAM" id="SSF103481">
    <property type="entry name" value="Multidrug resistance efflux transporter EmrE"/>
    <property type="match status" value="1"/>
</dbReference>
<dbReference type="GO" id="GO:0016020">
    <property type="term" value="C:membrane"/>
    <property type="evidence" value="ECO:0007669"/>
    <property type="project" value="UniProtKB-SubCell"/>
</dbReference>
<evidence type="ECO:0000259" key="7">
    <source>
        <dbReference type="Pfam" id="PF00892"/>
    </source>
</evidence>
<dbReference type="EMBL" id="CM009757">
    <property type="protein sequence ID" value="PUZ38246.1"/>
    <property type="molecule type" value="Genomic_DNA"/>
</dbReference>
<comment type="similarity">
    <text evidence="2 6">Belongs to the drug/metabolite transporter (DMT) superfamily. Plant drug/metabolite exporter (P-DME) (TC 2.A.7.4) family.</text>
</comment>
<dbReference type="Gramene" id="PUZ38246">
    <property type="protein sequence ID" value="PUZ38246"/>
    <property type="gene ID" value="GQ55_9G181200"/>
</dbReference>
<keyword evidence="5 6" id="KW-0472">Membrane</keyword>
<evidence type="ECO:0000256" key="6">
    <source>
        <dbReference type="RuleBase" id="RU363077"/>
    </source>
</evidence>
<feature type="transmembrane region" description="Helical" evidence="6">
    <location>
        <begin position="288"/>
        <end position="307"/>
    </location>
</feature>
<dbReference type="InterPro" id="IPR037185">
    <property type="entry name" value="EmrE-like"/>
</dbReference>
<keyword evidence="4 6" id="KW-1133">Transmembrane helix</keyword>
<feature type="transmembrane region" description="Helical" evidence="6">
    <location>
        <begin position="202"/>
        <end position="220"/>
    </location>
</feature>
<comment type="subcellular location">
    <subcellularLocation>
        <location evidence="1 6">Membrane</location>
        <topology evidence="1 6">Multi-pass membrane protein</topology>
    </subcellularLocation>
</comment>
<dbReference type="PANTHER" id="PTHR31218">
    <property type="entry name" value="WAT1-RELATED PROTEIN"/>
    <property type="match status" value="1"/>
</dbReference>